<dbReference type="Proteomes" id="UP000759443">
    <property type="component" value="Unassembled WGS sequence"/>
</dbReference>
<keyword evidence="1 2" id="KW-0238">DNA-binding</keyword>
<dbReference type="PROSITE" id="PS50977">
    <property type="entry name" value="HTH_TETR_2"/>
    <property type="match status" value="1"/>
</dbReference>
<feature type="DNA-binding region" description="H-T-H motif" evidence="2">
    <location>
        <begin position="38"/>
        <end position="57"/>
    </location>
</feature>
<evidence type="ECO:0000313" key="4">
    <source>
        <dbReference type="EMBL" id="MBP1850399.1"/>
    </source>
</evidence>
<dbReference type="InterPro" id="IPR009057">
    <property type="entry name" value="Homeodomain-like_sf"/>
</dbReference>
<dbReference type="InterPro" id="IPR050109">
    <property type="entry name" value="HTH-type_TetR-like_transc_reg"/>
</dbReference>
<protein>
    <submittedName>
        <fullName evidence="4">AcrR family transcriptional regulator</fullName>
    </submittedName>
</protein>
<name>A0ABS4DXQ2_9HYPH</name>
<sequence length="194" mass="21165">MRKISTQSDTPAKAAPARDRILATAARLFYAQGIRATGIDRIIAEAGVAKMSFYNHFPSKDDLVRAFLVARHEMWMAMFRSRVQPHVEAQGLAAIALALGEWFAEPDFRGCAFINTVSEFDRDFPQAIAHKQDLAHYVEELAESLGLDSPQGVAAAAMIVIEGAIVRAQMGETEGLVECAQALLCMIEGRARSG</sequence>
<gene>
    <name evidence="4" type="ORF">J2Z17_001833</name>
</gene>
<comment type="caution">
    <text evidence="4">The sequence shown here is derived from an EMBL/GenBank/DDBJ whole genome shotgun (WGS) entry which is preliminary data.</text>
</comment>
<reference evidence="4 5" key="1">
    <citation type="submission" date="2021-03" db="EMBL/GenBank/DDBJ databases">
        <title>Genomic Encyclopedia of Type Strains, Phase IV (KMG-IV): sequencing the most valuable type-strain genomes for metagenomic binning, comparative biology and taxonomic classification.</title>
        <authorList>
            <person name="Goeker M."/>
        </authorList>
    </citation>
    <scope>NUCLEOTIDE SEQUENCE [LARGE SCALE GENOMIC DNA]</scope>
    <source>
        <strain evidence="4 5">DSM 21600</strain>
    </source>
</reference>
<dbReference type="InterPro" id="IPR001647">
    <property type="entry name" value="HTH_TetR"/>
</dbReference>
<dbReference type="PANTHER" id="PTHR30055:SF200">
    <property type="entry name" value="HTH-TYPE TRANSCRIPTIONAL REPRESSOR BDCR"/>
    <property type="match status" value="1"/>
</dbReference>
<dbReference type="SUPFAM" id="SSF46689">
    <property type="entry name" value="Homeodomain-like"/>
    <property type="match status" value="1"/>
</dbReference>
<proteinExistence type="predicted"/>
<dbReference type="PRINTS" id="PR00455">
    <property type="entry name" value="HTHTETR"/>
</dbReference>
<accession>A0ABS4DXQ2</accession>
<dbReference type="Gene3D" id="1.10.357.10">
    <property type="entry name" value="Tetracycline Repressor, domain 2"/>
    <property type="match status" value="1"/>
</dbReference>
<dbReference type="RefSeq" id="WP_209944069.1">
    <property type="nucleotide sequence ID" value="NZ_JAGGJU010000004.1"/>
</dbReference>
<dbReference type="SUPFAM" id="SSF48498">
    <property type="entry name" value="Tetracyclin repressor-like, C-terminal domain"/>
    <property type="match status" value="1"/>
</dbReference>
<evidence type="ECO:0000313" key="5">
    <source>
        <dbReference type="Proteomes" id="UP000759443"/>
    </source>
</evidence>
<evidence type="ECO:0000256" key="2">
    <source>
        <dbReference type="PROSITE-ProRule" id="PRU00335"/>
    </source>
</evidence>
<feature type="domain" description="HTH tetR-type" evidence="3">
    <location>
        <begin position="15"/>
        <end position="75"/>
    </location>
</feature>
<organism evidence="4 5">
    <name type="scientific">Rhizobium halophytocola</name>
    <dbReference type="NCBI Taxonomy" id="735519"/>
    <lineage>
        <taxon>Bacteria</taxon>
        <taxon>Pseudomonadati</taxon>
        <taxon>Pseudomonadota</taxon>
        <taxon>Alphaproteobacteria</taxon>
        <taxon>Hyphomicrobiales</taxon>
        <taxon>Rhizobiaceae</taxon>
        <taxon>Rhizobium/Agrobacterium group</taxon>
        <taxon>Rhizobium</taxon>
    </lineage>
</organism>
<evidence type="ECO:0000256" key="1">
    <source>
        <dbReference type="ARBA" id="ARBA00023125"/>
    </source>
</evidence>
<keyword evidence="5" id="KW-1185">Reference proteome</keyword>
<evidence type="ECO:0000259" key="3">
    <source>
        <dbReference type="PROSITE" id="PS50977"/>
    </source>
</evidence>
<dbReference type="PANTHER" id="PTHR30055">
    <property type="entry name" value="HTH-TYPE TRANSCRIPTIONAL REGULATOR RUTR"/>
    <property type="match status" value="1"/>
</dbReference>
<dbReference type="Pfam" id="PF00440">
    <property type="entry name" value="TetR_N"/>
    <property type="match status" value="1"/>
</dbReference>
<dbReference type="EMBL" id="JAGGJU010000004">
    <property type="protein sequence ID" value="MBP1850399.1"/>
    <property type="molecule type" value="Genomic_DNA"/>
</dbReference>
<dbReference type="InterPro" id="IPR036271">
    <property type="entry name" value="Tet_transcr_reg_TetR-rel_C_sf"/>
</dbReference>